<dbReference type="GO" id="GO:0016740">
    <property type="term" value="F:transferase activity"/>
    <property type="evidence" value="ECO:0007669"/>
    <property type="project" value="UniProtKB-KW"/>
</dbReference>
<dbReference type="InterPro" id="IPR008949">
    <property type="entry name" value="Isoprenoid_synthase_dom_sf"/>
</dbReference>
<name>A0ABZ0IA96_9GAMM</name>
<evidence type="ECO:0000256" key="1">
    <source>
        <dbReference type="ARBA" id="ARBA00022679"/>
    </source>
</evidence>
<dbReference type="CDD" id="cd00683">
    <property type="entry name" value="Trans_IPPS_HH"/>
    <property type="match status" value="1"/>
</dbReference>
<proteinExistence type="predicted"/>
<dbReference type="EC" id="2.5.1.-" evidence="2"/>
<dbReference type="SFLD" id="SFLDG01018">
    <property type="entry name" value="Squalene/Phytoene_Synthase_Lik"/>
    <property type="match status" value="1"/>
</dbReference>
<dbReference type="Pfam" id="PF00494">
    <property type="entry name" value="SQS_PSY"/>
    <property type="match status" value="1"/>
</dbReference>
<accession>A0ABZ0IA96</accession>
<dbReference type="InterPro" id="IPR002060">
    <property type="entry name" value="Squ/phyt_synthse"/>
</dbReference>
<dbReference type="RefSeq" id="WP_407327139.1">
    <property type="nucleotide sequence ID" value="NZ_CP136865.1"/>
</dbReference>
<dbReference type="InterPro" id="IPR044843">
    <property type="entry name" value="Trans_IPPS_bact-type"/>
</dbReference>
<dbReference type="PANTHER" id="PTHR31480">
    <property type="entry name" value="BIFUNCTIONAL LYCOPENE CYCLASE/PHYTOENE SYNTHASE"/>
    <property type="match status" value="1"/>
</dbReference>
<dbReference type="Gene3D" id="1.10.600.10">
    <property type="entry name" value="Farnesyl Diphosphate Synthase"/>
    <property type="match status" value="1"/>
</dbReference>
<dbReference type="PROSITE" id="PS01045">
    <property type="entry name" value="SQUALEN_PHYTOEN_SYN_2"/>
    <property type="match status" value="1"/>
</dbReference>
<dbReference type="EMBL" id="CP136865">
    <property type="protein sequence ID" value="WOJ96462.1"/>
    <property type="molecule type" value="Genomic_DNA"/>
</dbReference>
<reference evidence="2 3" key="1">
    <citation type="submission" date="2023-10" db="EMBL/GenBank/DDBJ databases">
        <title>Two novel species belonging to the OM43/NOR5 clade.</title>
        <authorList>
            <person name="Park M."/>
        </authorList>
    </citation>
    <scope>NUCLEOTIDE SEQUENCE [LARGE SCALE GENOMIC DNA]</scope>
    <source>
        <strain evidence="2 3">IMCC45268</strain>
    </source>
</reference>
<keyword evidence="3" id="KW-1185">Reference proteome</keyword>
<keyword evidence="1 2" id="KW-0808">Transferase</keyword>
<dbReference type="InterPro" id="IPR019845">
    <property type="entry name" value="Squalene/phytoene_synthase_CS"/>
</dbReference>
<protein>
    <submittedName>
        <fullName evidence="2">Phytoene/squalene synthase family protein</fullName>
        <ecNumber evidence="2">2.5.1.-</ecNumber>
    </submittedName>
</protein>
<dbReference type="Proteomes" id="UP001626549">
    <property type="component" value="Chromosome"/>
</dbReference>
<sequence>MPTAMPDSSAGVASISLRPRRAIPPDARSDTAHCRAMIRTGSKSFFLASHLLPPALRGAVYALYAFCREADDAIDDGADPLAELEIFRERLGAVYGEEIPGNVVDRALARVVRDHALPRELLEALLQGFAWDVQSRAYKDLGGVYGYGVRVAGSVGVMMALLMGVRDPGMLARAADLGVAMQLTNIARDVGEDAVAGRVYLPTRWLREVGLSPQGLVDKPAHSPELASVVARLLSAAECLYARADSGIAGLPARCRPGIYAARKLYAGIGHELLRRGGDSVSRRTVLPTHRKLLLTLSSLVPPRVNLAHLNADPLPQVRYLIRAVDSLPTPEAGEQPPLGFAGDIDWVMDVFAELEKRDREVHAPEPGLRSSAAS</sequence>
<gene>
    <name evidence="2" type="ORF">R0137_14580</name>
</gene>
<evidence type="ECO:0000313" key="3">
    <source>
        <dbReference type="Proteomes" id="UP001626549"/>
    </source>
</evidence>
<evidence type="ECO:0000313" key="2">
    <source>
        <dbReference type="EMBL" id="WOJ96462.1"/>
    </source>
</evidence>
<organism evidence="2 3">
    <name type="scientific">Congregibacter brevis</name>
    <dbReference type="NCBI Taxonomy" id="3081201"/>
    <lineage>
        <taxon>Bacteria</taxon>
        <taxon>Pseudomonadati</taxon>
        <taxon>Pseudomonadota</taxon>
        <taxon>Gammaproteobacteria</taxon>
        <taxon>Cellvibrionales</taxon>
        <taxon>Halieaceae</taxon>
        <taxon>Congregibacter</taxon>
    </lineage>
</organism>
<dbReference type="SFLD" id="SFLDS00005">
    <property type="entry name" value="Isoprenoid_Synthase_Type_I"/>
    <property type="match status" value="1"/>
</dbReference>
<dbReference type="SUPFAM" id="SSF48576">
    <property type="entry name" value="Terpenoid synthases"/>
    <property type="match status" value="1"/>
</dbReference>
<dbReference type="SFLD" id="SFLDG01212">
    <property type="entry name" value="Phytoene_synthase_like"/>
    <property type="match status" value="1"/>
</dbReference>
<dbReference type="InterPro" id="IPR033904">
    <property type="entry name" value="Trans_IPPS_HH"/>
</dbReference>